<comment type="caution">
    <text evidence="2">The sequence shown here is derived from an EMBL/GenBank/DDBJ whole genome shotgun (WGS) entry which is preliminary data.</text>
</comment>
<dbReference type="STRING" id="1797542.A3J59_03120"/>
<evidence type="ECO:0000313" key="3">
    <source>
        <dbReference type="Proteomes" id="UP000177310"/>
    </source>
</evidence>
<dbReference type="Proteomes" id="UP000177310">
    <property type="component" value="Unassembled WGS sequence"/>
</dbReference>
<reference evidence="2 3" key="1">
    <citation type="journal article" date="2016" name="Nat. Commun.">
        <title>Thousands of microbial genomes shed light on interconnected biogeochemical processes in an aquifer system.</title>
        <authorList>
            <person name="Anantharaman K."/>
            <person name="Brown C.T."/>
            <person name="Hug L.A."/>
            <person name="Sharon I."/>
            <person name="Castelle C.J."/>
            <person name="Probst A.J."/>
            <person name="Thomas B.C."/>
            <person name="Singh A."/>
            <person name="Wilkins M.J."/>
            <person name="Karaoz U."/>
            <person name="Brodie E.L."/>
            <person name="Williams K.H."/>
            <person name="Hubbard S.S."/>
            <person name="Banfield J.F."/>
        </authorList>
    </citation>
    <scope>NUCLEOTIDE SEQUENCE [LARGE SCALE GENOMIC DNA]</scope>
</reference>
<accession>A0A1G1YHF7</accession>
<organism evidence="2 3">
    <name type="scientific">Candidatus Buchananbacteria bacterium RIFCSPHIGHO2_02_FULL_56_16</name>
    <dbReference type="NCBI Taxonomy" id="1797542"/>
    <lineage>
        <taxon>Bacteria</taxon>
        <taxon>Candidatus Buchananiibacteriota</taxon>
    </lineage>
</organism>
<dbReference type="AlphaFoldDB" id="A0A1G1YHF7"/>
<evidence type="ECO:0000313" key="2">
    <source>
        <dbReference type="EMBL" id="OGY51130.1"/>
    </source>
</evidence>
<proteinExistence type="predicted"/>
<keyword evidence="1" id="KW-0472">Membrane</keyword>
<evidence type="ECO:0000256" key="1">
    <source>
        <dbReference type="SAM" id="Phobius"/>
    </source>
</evidence>
<protein>
    <recommendedName>
        <fullName evidence="4">Tim44-like domain-containing protein</fullName>
    </recommendedName>
</protein>
<feature type="transmembrane region" description="Helical" evidence="1">
    <location>
        <begin position="7"/>
        <end position="29"/>
    </location>
</feature>
<keyword evidence="1" id="KW-1133">Transmembrane helix</keyword>
<keyword evidence="1" id="KW-0812">Transmembrane</keyword>
<gene>
    <name evidence="2" type="ORF">A3J59_03120</name>
</gene>
<name>A0A1G1YHF7_9BACT</name>
<evidence type="ECO:0008006" key="4">
    <source>
        <dbReference type="Google" id="ProtNLM"/>
    </source>
</evidence>
<sequence length="191" mass="20943">MTRRTKTVIAVALALLVLLIILGLLWWLWGRGPATPTNVNQPITEPERLPLEIIDKQPSPVKAPDVEASLKATASTFTERFGSFSNQGSFENLEDVRPLLTVKMRGTVDALIADQRSTAAADGPYYGVTTQALVVTITGYDESLGRADVTVNTQRAESKGTTANPRVFYQKINLKLVKTGDAWKVDEAVWE</sequence>
<dbReference type="EMBL" id="MHIL01000023">
    <property type="protein sequence ID" value="OGY51130.1"/>
    <property type="molecule type" value="Genomic_DNA"/>
</dbReference>